<reference evidence="2 3" key="1">
    <citation type="submission" date="2020-08" db="EMBL/GenBank/DDBJ databases">
        <title>Genome sequence of Sphingomonas lutea KCTC 23642T.</title>
        <authorList>
            <person name="Hyun D.-W."/>
            <person name="Bae J.-W."/>
        </authorList>
    </citation>
    <scope>NUCLEOTIDE SEQUENCE [LARGE SCALE GENOMIC DNA]</scope>
    <source>
        <strain evidence="2 3">KCTC 23642</strain>
    </source>
</reference>
<organism evidence="2 3">
    <name type="scientific">Sphingomonas lutea</name>
    <dbReference type="NCBI Taxonomy" id="1045317"/>
    <lineage>
        <taxon>Bacteria</taxon>
        <taxon>Pseudomonadati</taxon>
        <taxon>Pseudomonadota</taxon>
        <taxon>Alphaproteobacteria</taxon>
        <taxon>Sphingomonadales</taxon>
        <taxon>Sphingomonadaceae</taxon>
        <taxon>Sphingomonas</taxon>
    </lineage>
</organism>
<evidence type="ECO:0000313" key="2">
    <source>
        <dbReference type="EMBL" id="QNN68536.1"/>
    </source>
</evidence>
<dbReference type="Pfam" id="PF21834">
    <property type="entry name" value="DUF6894"/>
    <property type="match status" value="1"/>
</dbReference>
<accession>A0A7G9SL11</accession>
<keyword evidence="3" id="KW-1185">Reference proteome</keyword>
<dbReference type="AlphaFoldDB" id="A0A7G9SL11"/>
<dbReference type="KEGG" id="slut:H9L13_05070"/>
<dbReference type="Proteomes" id="UP000515971">
    <property type="component" value="Chromosome"/>
</dbReference>
<name>A0A7G9SL11_9SPHN</name>
<evidence type="ECO:0000259" key="1">
    <source>
        <dbReference type="Pfam" id="PF21834"/>
    </source>
</evidence>
<sequence length="78" mass="8662">MPRYFLSLRDGEFLRDDEGQEFASLDAARDTAVRGAREIMAEDVKRGVLSLGDSVEITDENGQRVATVVFRDAIEING</sequence>
<protein>
    <recommendedName>
        <fullName evidence="1">DUF6894 domain-containing protein</fullName>
    </recommendedName>
</protein>
<dbReference type="InterPro" id="IPR054189">
    <property type="entry name" value="DUF6894"/>
</dbReference>
<evidence type="ECO:0000313" key="3">
    <source>
        <dbReference type="Proteomes" id="UP000515971"/>
    </source>
</evidence>
<proteinExistence type="predicted"/>
<gene>
    <name evidence="2" type="ORF">H9L13_05070</name>
</gene>
<feature type="domain" description="DUF6894" evidence="1">
    <location>
        <begin position="3"/>
        <end position="70"/>
    </location>
</feature>
<dbReference type="EMBL" id="CP060718">
    <property type="protein sequence ID" value="QNN68536.1"/>
    <property type="molecule type" value="Genomic_DNA"/>
</dbReference>